<dbReference type="RefSeq" id="WP_073884470.1">
    <property type="nucleotide sequence ID" value="NZ_FAUH01000015.1"/>
</dbReference>
<evidence type="ECO:0000313" key="3">
    <source>
        <dbReference type="EMBL" id="CUU66868.1"/>
    </source>
</evidence>
<dbReference type="Proteomes" id="UP000182498">
    <property type="component" value="Unassembled WGS sequence"/>
</dbReference>
<feature type="chain" id="PRO_5038617408" description="Secreted protein" evidence="2">
    <location>
        <begin position="27"/>
        <end position="202"/>
    </location>
</feature>
<feature type="compositionally biased region" description="Low complexity" evidence="1">
    <location>
        <begin position="26"/>
        <end position="59"/>
    </location>
</feature>
<accession>A0A0X2NQ01</accession>
<keyword evidence="4" id="KW-1185">Reference proteome</keyword>
<name>A0A0X2NQ01_9CORY</name>
<dbReference type="EMBL" id="FAUH01000015">
    <property type="protein sequence ID" value="CUU66868.1"/>
    <property type="molecule type" value="Genomic_DNA"/>
</dbReference>
<evidence type="ECO:0000313" key="4">
    <source>
        <dbReference type="Proteomes" id="UP000182498"/>
    </source>
</evidence>
<evidence type="ECO:0000256" key="2">
    <source>
        <dbReference type="SAM" id="SignalP"/>
    </source>
</evidence>
<keyword evidence="2" id="KW-0732">Signal</keyword>
<evidence type="ECO:0008006" key="5">
    <source>
        <dbReference type="Google" id="ProtNLM"/>
    </source>
</evidence>
<feature type="region of interest" description="Disordered" evidence="1">
    <location>
        <begin position="26"/>
        <end position="101"/>
    </location>
</feature>
<feature type="signal peptide" evidence="2">
    <location>
        <begin position="1"/>
        <end position="26"/>
    </location>
</feature>
<reference evidence="4" key="1">
    <citation type="submission" date="2015-11" db="EMBL/GenBank/DDBJ databases">
        <authorList>
            <person name="Dugat-Bony E."/>
        </authorList>
    </citation>
    <scope>NUCLEOTIDE SEQUENCE [LARGE SCALE GENOMIC DNA]</scope>
    <source>
        <strain evidence="4">Mu292</strain>
    </source>
</reference>
<dbReference type="PROSITE" id="PS51257">
    <property type="entry name" value="PROKAR_LIPOPROTEIN"/>
    <property type="match status" value="1"/>
</dbReference>
<gene>
    <name evidence="3" type="ORF">CVAR292_02215</name>
</gene>
<protein>
    <recommendedName>
        <fullName evidence="5">Secreted protein</fullName>
    </recommendedName>
</protein>
<feature type="compositionally biased region" description="Gly residues" evidence="1">
    <location>
        <begin position="75"/>
        <end position="97"/>
    </location>
</feature>
<dbReference type="AlphaFoldDB" id="A0A0X2NQ01"/>
<proteinExistence type="predicted"/>
<sequence>MSTRAFGRSTVLAGAVLFAAALSACSDDGSDADASTSATTSGTAASTTSATSSAPSDADQGSTGGSDGIAVGEPTPGGGSGDDGGDGGDGIDGGGGPVDDRCSVEALQQAYGGEVTQVGSVGYCDGDWAVSGNAPNYLNQPFMHREHGWVVFVADSSNPGVGHECYTADYLDQLGVPDEARSLLTACYAPEPSGTITATPQE</sequence>
<evidence type="ECO:0000256" key="1">
    <source>
        <dbReference type="SAM" id="MobiDB-lite"/>
    </source>
</evidence>
<dbReference type="OrthoDB" id="4426508at2"/>
<organism evidence="3 4">
    <name type="scientific">Corynebacterium variabile</name>
    <dbReference type="NCBI Taxonomy" id="1727"/>
    <lineage>
        <taxon>Bacteria</taxon>
        <taxon>Bacillati</taxon>
        <taxon>Actinomycetota</taxon>
        <taxon>Actinomycetes</taxon>
        <taxon>Mycobacteriales</taxon>
        <taxon>Corynebacteriaceae</taxon>
        <taxon>Corynebacterium</taxon>
    </lineage>
</organism>